<dbReference type="GO" id="GO:0008194">
    <property type="term" value="F:UDP-glycosyltransferase activity"/>
    <property type="evidence" value="ECO:0007669"/>
    <property type="project" value="InterPro"/>
</dbReference>
<dbReference type="Pfam" id="PF00201">
    <property type="entry name" value="UDPGT"/>
    <property type="match status" value="1"/>
</dbReference>
<evidence type="ECO:0000256" key="2">
    <source>
        <dbReference type="SAM" id="Phobius"/>
    </source>
</evidence>
<evidence type="ECO:0008006" key="5">
    <source>
        <dbReference type="Google" id="ProtNLM"/>
    </source>
</evidence>
<keyword evidence="2" id="KW-0472">Membrane</keyword>
<dbReference type="Proteomes" id="UP001286313">
    <property type="component" value="Unassembled WGS sequence"/>
</dbReference>
<dbReference type="AlphaFoldDB" id="A0AAE1GD56"/>
<reference evidence="3" key="1">
    <citation type="submission" date="2023-10" db="EMBL/GenBank/DDBJ databases">
        <title>Genome assemblies of two species of porcelain crab, Petrolisthes cinctipes and Petrolisthes manimaculis (Anomura: Porcellanidae).</title>
        <authorList>
            <person name="Angst P."/>
        </authorList>
    </citation>
    <scope>NUCLEOTIDE SEQUENCE</scope>
    <source>
        <strain evidence="3">PB745_01</strain>
        <tissue evidence="3">Gill</tissue>
    </source>
</reference>
<gene>
    <name evidence="3" type="ORF">Pcinc_006301</name>
</gene>
<keyword evidence="1" id="KW-0808">Transferase</keyword>
<keyword evidence="4" id="KW-1185">Reference proteome</keyword>
<name>A0AAE1GD56_PETCI</name>
<keyword evidence="2" id="KW-1133">Transmembrane helix</keyword>
<organism evidence="3 4">
    <name type="scientific">Petrolisthes cinctipes</name>
    <name type="common">Flat porcelain crab</name>
    <dbReference type="NCBI Taxonomy" id="88211"/>
    <lineage>
        <taxon>Eukaryota</taxon>
        <taxon>Metazoa</taxon>
        <taxon>Ecdysozoa</taxon>
        <taxon>Arthropoda</taxon>
        <taxon>Crustacea</taxon>
        <taxon>Multicrustacea</taxon>
        <taxon>Malacostraca</taxon>
        <taxon>Eumalacostraca</taxon>
        <taxon>Eucarida</taxon>
        <taxon>Decapoda</taxon>
        <taxon>Pleocyemata</taxon>
        <taxon>Anomura</taxon>
        <taxon>Galatheoidea</taxon>
        <taxon>Porcellanidae</taxon>
        <taxon>Petrolisthes</taxon>
    </lineage>
</organism>
<dbReference type="SUPFAM" id="SSF53756">
    <property type="entry name" value="UDP-Glycosyltransferase/glycogen phosphorylase"/>
    <property type="match status" value="1"/>
</dbReference>
<accession>A0AAE1GD56</accession>
<protein>
    <recommendedName>
        <fullName evidence="5">Glucuronosyltransferase</fullName>
    </recommendedName>
</protein>
<evidence type="ECO:0000256" key="1">
    <source>
        <dbReference type="ARBA" id="ARBA00022679"/>
    </source>
</evidence>
<proteinExistence type="predicted"/>
<sequence>MATDLGPTPVRESTRTILPHHSLAFTTSPPTHKFETMNTLFKPSRFCIESSTLCMIRYRENAQRLSRILRHHPQKPLDQALWLVEHVADTQGASHLKFAARHLNFFQFFGLDVLGFALVVVLLLRRLLRVIRSSAVYVLEALVPRTKLKQS</sequence>
<evidence type="ECO:0000313" key="4">
    <source>
        <dbReference type="Proteomes" id="UP001286313"/>
    </source>
</evidence>
<comment type="caution">
    <text evidence="3">The sequence shown here is derived from an EMBL/GenBank/DDBJ whole genome shotgun (WGS) entry which is preliminary data.</text>
</comment>
<feature type="transmembrane region" description="Helical" evidence="2">
    <location>
        <begin position="105"/>
        <end position="124"/>
    </location>
</feature>
<dbReference type="InterPro" id="IPR002213">
    <property type="entry name" value="UDP_glucos_trans"/>
</dbReference>
<dbReference type="EMBL" id="JAWQEG010000464">
    <property type="protein sequence ID" value="KAK3889736.1"/>
    <property type="molecule type" value="Genomic_DNA"/>
</dbReference>
<keyword evidence="2" id="KW-0812">Transmembrane</keyword>
<evidence type="ECO:0000313" key="3">
    <source>
        <dbReference type="EMBL" id="KAK3889736.1"/>
    </source>
</evidence>